<feature type="signal peptide" evidence="5">
    <location>
        <begin position="1"/>
        <end position="21"/>
    </location>
</feature>
<name>A0AAN8EVV6_TRICO</name>
<dbReference type="PROSITE" id="PS51037">
    <property type="entry name" value="YEATS"/>
    <property type="match status" value="1"/>
</dbReference>
<evidence type="ECO:0000256" key="1">
    <source>
        <dbReference type="ARBA" id="ARBA00023015"/>
    </source>
</evidence>
<feature type="chain" id="PRO_5043046063" evidence="5">
    <location>
        <begin position="22"/>
        <end position="155"/>
    </location>
</feature>
<evidence type="ECO:0000259" key="6">
    <source>
        <dbReference type="PROSITE" id="PS51037"/>
    </source>
</evidence>
<organism evidence="7 8">
    <name type="scientific">Trichostrongylus colubriformis</name>
    <name type="common">Black scour worm</name>
    <dbReference type="NCBI Taxonomy" id="6319"/>
    <lineage>
        <taxon>Eukaryota</taxon>
        <taxon>Metazoa</taxon>
        <taxon>Ecdysozoa</taxon>
        <taxon>Nematoda</taxon>
        <taxon>Chromadorea</taxon>
        <taxon>Rhabditida</taxon>
        <taxon>Rhabditina</taxon>
        <taxon>Rhabditomorpha</taxon>
        <taxon>Strongyloidea</taxon>
        <taxon>Trichostrongylidae</taxon>
        <taxon>Trichostrongylus</taxon>
    </lineage>
</organism>
<dbReference type="PANTHER" id="PTHR47573">
    <property type="entry name" value="PROTEIN AF-9 HOMOLOG"/>
    <property type="match status" value="1"/>
</dbReference>
<keyword evidence="2" id="KW-0804">Transcription</keyword>
<dbReference type="GO" id="GO:0005634">
    <property type="term" value="C:nucleus"/>
    <property type="evidence" value="ECO:0007669"/>
    <property type="project" value="UniProtKB-SubCell"/>
</dbReference>
<dbReference type="AlphaFoldDB" id="A0AAN8EVV6"/>
<keyword evidence="5" id="KW-0732">Signal</keyword>
<keyword evidence="8" id="KW-1185">Reference proteome</keyword>
<dbReference type="Gene3D" id="2.60.40.1970">
    <property type="entry name" value="YEATS domain"/>
    <property type="match status" value="1"/>
</dbReference>
<protein>
    <submittedName>
        <fullName evidence="7">NuA4 histone H4 acetyltransferase complex and the SWR1 complex subunit</fullName>
    </submittedName>
</protein>
<evidence type="ECO:0000256" key="5">
    <source>
        <dbReference type="SAM" id="SignalP"/>
    </source>
</evidence>
<dbReference type="Pfam" id="PF03366">
    <property type="entry name" value="YEATS"/>
    <property type="match status" value="1"/>
</dbReference>
<dbReference type="InterPro" id="IPR055129">
    <property type="entry name" value="YEATS_dom"/>
</dbReference>
<dbReference type="PANTHER" id="PTHR47573:SF1">
    <property type="entry name" value="PROTEIN AF-9 HOMOLOG"/>
    <property type="match status" value="1"/>
</dbReference>
<evidence type="ECO:0000313" key="7">
    <source>
        <dbReference type="EMBL" id="KAK5964734.1"/>
    </source>
</evidence>
<comment type="subcellular location">
    <subcellularLocation>
        <location evidence="4">Nucleus</location>
    </subcellularLocation>
</comment>
<feature type="domain" description="YEATS" evidence="6">
    <location>
        <begin position="22"/>
        <end position="155"/>
    </location>
</feature>
<dbReference type="InterPro" id="IPR038704">
    <property type="entry name" value="YEAST_sf"/>
</dbReference>
<dbReference type="Proteomes" id="UP001331761">
    <property type="component" value="Unassembled WGS sequence"/>
</dbReference>
<reference evidence="7 8" key="1">
    <citation type="submission" date="2019-10" db="EMBL/GenBank/DDBJ databases">
        <title>Assembly and Annotation for the nematode Trichostrongylus colubriformis.</title>
        <authorList>
            <person name="Martin J."/>
        </authorList>
    </citation>
    <scope>NUCLEOTIDE SEQUENCE [LARGE SCALE GENOMIC DNA]</scope>
    <source>
        <strain evidence="7">G859</strain>
        <tissue evidence="7">Whole worm</tissue>
    </source>
</reference>
<evidence type="ECO:0000256" key="4">
    <source>
        <dbReference type="PROSITE-ProRule" id="PRU00376"/>
    </source>
</evidence>
<sequence length="155" mass="17973">MSLALFPWLPFSILDLRMSVARMVGVQFVKPIVYGNTAKVLDSIDEEGNTHEWTLFLRPYCDEDLSIFIKKVEFKYNDGYQFCRKVFEEPPYEIVERGSTEFRVRICMYFIDSNEKPVTVSHTLNLTEPLITLEDGTACVVGEYYDEIVSPLVCF</sequence>
<comment type="caution">
    <text evidence="7">The sequence shown here is derived from an EMBL/GenBank/DDBJ whole genome shotgun (WGS) entry which is preliminary data.</text>
</comment>
<evidence type="ECO:0000313" key="8">
    <source>
        <dbReference type="Proteomes" id="UP001331761"/>
    </source>
</evidence>
<gene>
    <name evidence="7" type="ORF">GCK32_014774</name>
</gene>
<keyword evidence="3 4" id="KW-0539">Nucleus</keyword>
<evidence type="ECO:0000256" key="2">
    <source>
        <dbReference type="ARBA" id="ARBA00023163"/>
    </source>
</evidence>
<dbReference type="InterPro" id="IPR005033">
    <property type="entry name" value="YEATS"/>
</dbReference>
<proteinExistence type="predicted"/>
<evidence type="ECO:0000256" key="3">
    <source>
        <dbReference type="ARBA" id="ARBA00023242"/>
    </source>
</evidence>
<accession>A0AAN8EVV6</accession>
<keyword evidence="1" id="KW-0805">Transcription regulation</keyword>
<dbReference type="GO" id="GO:0006355">
    <property type="term" value="P:regulation of DNA-templated transcription"/>
    <property type="evidence" value="ECO:0007669"/>
    <property type="project" value="InterPro"/>
</dbReference>
<dbReference type="EMBL" id="WIXE01025384">
    <property type="protein sequence ID" value="KAK5964734.1"/>
    <property type="molecule type" value="Genomic_DNA"/>
</dbReference>